<dbReference type="Proteomes" id="UP000550707">
    <property type="component" value="Unassembled WGS sequence"/>
</dbReference>
<evidence type="ECO:0000313" key="3">
    <source>
        <dbReference type="Proteomes" id="UP000550707"/>
    </source>
</evidence>
<proteinExistence type="predicted"/>
<feature type="region of interest" description="Disordered" evidence="1">
    <location>
        <begin position="73"/>
        <end position="94"/>
    </location>
</feature>
<keyword evidence="3" id="KW-1185">Reference proteome</keyword>
<comment type="caution">
    <text evidence="2">The sequence shown here is derived from an EMBL/GenBank/DDBJ whole genome shotgun (WGS) entry which is preliminary data.</text>
</comment>
<evidence type="ECO:0000313" key="2">
    <source>
        <dbReference type="EMBL" id="KAF6420682.1"/>
    </source>
</evidence>
<feature type="region of interest" description="Disordered" evidence="1">
    <location>
        <begin position="120"/>
        <end position="143"/>
    </location>
</feature>
<evidence type="ECO:0000256" key="1">
    <source>
        <dbReference type="SAM" id="MobiDB-lite"/>
    </source>
</evidence>
<gene>
    <name evidence="2" type="ORF">HJG59_009405</name>
</gene>
<reference evidence="2 3" key="1">
    <citation type="journal article" date="2020" name="Nature">
        <title>Six reference-quality genomes reveal evolution of bat adaptations.</title>
        <authorList>
            <person name="Jebb D."/>
            <person name="Huang Z."/>
            <person name="Pippel M."/>
            <person name="Hughes G.M."/>
            <person name="Lavrichenko K."/>
            <person name="Devanna P."/>
            <person name="Winkler S."/>
            <person name="Jermiin L.S."/>
            <person name="Skirmuntt E.C."/>
            <person name="Katzourakis A."/>
            <person name="Burkitt-Gray L."/>
            <person name="Ray D.A."/>
            <person name="Sullivan K.A.M."/>
            <person name="Roscito J.G."/>
            <person name="Kirilenko B.M."/>
            <person name="Davalos L.M."/>
            <person name="Corthals A.P."/>
            <person name="Power M.L."/>
            <person name="Jones G."/>
            <person name="Ransome R.D."/>
            <person name="Dechmann D.K.N."/>
            <person name="Locatelli A.G."/>
            <person name="Puechmaille S.J."/>
            <person name="Fedrigo O."/>
            <person name="Jarvis E.D."/>
            <person name="Hiller M."/>
            <person name="Vernes S.C."/>
            <person name="Myers E.W."/>
            <person name="Teeling E.C."/>
        </authorList>
    </citation>
    <scope>NUCLEOTIDE SEQUENCE [LARGE SCALE GENOMIC DNA]</scope>
    <source>
        <strain evidence="2">MMolMol1</strain>
        <tissue evidence="2">Muscle</tissue>
    </source>
</reference>
<dbReference type="AlphaFoldDB" id="A0A7J8DCM0"/>
<feature type="compositionally biased region" description="Basic and acidic residues" evidence="1">
    <location>
        <begin position="130"/>
        <end position="143"/>
    </location>
</feature>
<dbReference type="InParanoid" id="A0A7J8DCM0"/>
<feature type="compositionally biased region" description="Basic and acidic residues" evidence="1">
    <location>
        <begin position="17"/>
        <end position="29"/>
    </location>
</feature>
<sequence>MISWHGHVRPPDPGGDGEPKPRQAADLPRRCGSKCVETLRTGGQDGRVFHLDNSSANVRHGQARCLHLGRNRGDDVIRKGSHAEDADGQPGDTENAHLCTSLHRCCPRMCAHSSGSRCGFSSPKQPLSKTHLEYPFSRKGDTA</sequence>
<feature type="region of interest" description="Disordered" evidence="1">
    <location>
        <begin position="1"/>
        <end position="29"/>
    </location>
</feature>
<accession>A0A7J8DCM0</accession>
<feature type="compositionally biased region" description="Basic and acidic residues" evidence="1">
    <location>
        <begin position="73"/>
        <end position="85"/>
    </location>
</feature>
<protein>
    <submittedName>
        <fullName evidence="2">Uncharacterized protein</fullName>
    </submittedName>
</protein>
<name>A0A7J8DCM0_MOLMO</name>
<dbReference type="EMBL" id="JACASF010000018">
    <property type="protein sequence ID" value="KAF6420682.1"/>
    <property type="molecule type" value="Genomic_DNA"/>
</dbReference>
<organism evidence="2 3">
    <name type="scientific">Molossus molossus</name>
    <name type="common">Pallas' mastiff bat</name>
    <name type="synonym">Vespertilio molossus</name>
    <dbReference type="NCBI Taxonomy" id="27622"/>
    <lineage>
        <taxon>Eukaryota</taxon>
        <taxon>Metazoa</taxon>
        <taxon>Chordata</taxon>
        <taxon>Craniata</taxon>
        <taxon>Vertebrata</taxon>
        <taxon>Euteleostomi</taxon>
        <taxon>Mammalia</taxon>
        <taxon>Eutheria</taxon>
        <taxon>Laurasiatheria</taxon>
        <taxon>Chiroptera</taxon>
        <taxon>Yangochiroptera</taxon>
        <taxon>Molossidae</taxon>
        <taxon>Molossus</taxon>
    </lineage>
</organism>